<proteinExistence type="predicted"/>
<keyword evidence="3" id="KW-1185">Reference proteome</keyword>
<accession>A0ABU0JGR4</accession>
<gene>
    <name evidence="2" type="ORF">QO011_006517</name>
</gene>
<dbReference type="InterPro" id="IPR037401">
    <property type="entry name" value="SnoaL-like"/>
</dbReference>
<comment type="caution">
    <text evidence="2">The sequence shown here is derived from an EMBL/GenBank/DDBJ whole genome shotgun (WGS) entry which is preliminary data.</text>
</comment>
<organism evidence="2 3">
    <name type="scientific">Labrys wisconsinensis</name>
    <dbReference type="NCBI Taxonomy" id="425677"/>
    <lineage>
        <taxon>Bacteria</taxon>
        <taxon>Pseudomonadati</taxon>
        <taxon>Pseudomonadota</taxon>
        <taxon>Alphaproteobacteria</taxon>
        <taxon>Hyphomicrobiales</taxon>
        <taxon>Xanthobacteraceae</taxon>
        <taxon>Labrys</taxon>
    </lineage>
</organism>
<dbReference type="Proteomes" id="UP001242480">
    <property type="component" value="Unassembled WGS sequence"/>
</dbReference>
<dbReference type="Pfam" id="PF12680">
    <property type="entry name" value="SnoaL_2"/>
    <property type="match status" value="1"/>
</dbReference>
<name>A0ABU0JGR4_9HYPH</name>
<protein>
    <recommendedName>
        <fullName evidence="1">SnoaL-like domain-containing protein</fullName>
    </recommendedName>
</protein>
<dbReference type="SUPFAM" id="SSF54427">
    <property type="entry name" value="NTF2-like"/>
    <property type="match status" value="1"/>
</dbReference>
<evidence type="ECO:0000313" key="2">
    <source>
        <dbReference type="EMBL" id="MDQ0473481.1"/>
    </source>
</evidence>
<dbReference type="Gene3D" id="3.10.450.50">
    <property type="match status" value="1"/>
</dbReference>
<dbReference type="RefSeq" id="WP_307281814.1">
    <property type="nucleotide sequence ID" value="NZ_JAUSVX010000016.1"/>
</dbReference>
<dbReference type="EMBL" id="JAUSVX010000016">
    <property type="protein sequence ID" value="MDQ0473481.1"/>
    <property type="molecule type" value="Genomic_DNA"/>
</dbReference>
<evidence type="ECO:0000259" key="1">
    <source>
        <dbReference type="Pfam" id="PF12680"/>
    </source>
</evidence>
<reference evidence="2 3" key="1">
    <citation type="submission" date="2023-07" db="EMBL/GenBank/DDBJ databases">
        <title>Genomic Encyclopedia of Type Strains, Phase IV (KMG-IV): sequencing the most valuable type-strain genomes for metagenomic binning, comparative biology and taxonomic classification.</title>
        <authorList>
            <person name="Goeker M."/>
        </authorList>
    </citation>
    <scope>NUCLEOTIDE SEQUENCE [LARGE SCALE GENOMIC DNA]</scope>
    <source>
        <strain evidence="2 3">DSM 19619</strain>
    </source>
</reference>
<sequence>MTDAATIADRYIAVWNEADPARRRDLLASGWAEDATYRDPLMQGRGHGEIDGLIAAVQARFPGWRFALAGRPDGFADHVRFSWELGPEDGERPIGGTDFAVLDGGRLKVVTGFLDKVPAGA</sequence>
<evidence type="ECO:0000313" key="3">
    <source>
        <dbReference type="Proteomes" id="UP001242480"/>
    </source>
</evidence>
<dbReference type="InterPro" id="IPR032710">
    <property type="entry name" value="NTF2-like_dom_sf"/>
</dbReference>
<feature type="domain" description="SnoaL-like" evidence="1">
    <location>
        <begin position="9"/>
        <end position="107"/>
    </location>
</feature>